<gene>
    <name evidence="2" type="ORF">AYI68_g599</name>
</gene>
<keyword evidence="3" id="KW-1185">Reference proteome</keyword>
<dbReference type="Proteomes" id="UP000187455">
    <property type="component" value="Unassembled WGS sequence"/>
</dbReference>
<feature type="region of interest" description="Disordered" evidence="1">
    <location>
        <begin position="90"/>
        <end position="114"/>
    </location>
</feature>
<reference evidence="2 3" key="1">
    <citation type="journal article" date="2016" name="Mol. Biol. Evol.">
        <title>Genome-Wide Survey of Gut Fungi (Harpellales) Reveals the First Horizontally Transferred Ubiquitin Gene from a Mosquito Host.</title>
        <authorList>
            <person name="Wang Y."/>
            <person name="White M.M."/>
            <person name="Kvist S."/>
            <person name="Moncalvo J.M."/>
        </authorList>
    </citation>
    <scope>NUCLEOTIDE SEQUENCE [LARGE SCALE GENOMIC DNA]</scope>
    <source>
        <strain evidence="2 3">ALG-7-W6</strain>
    </source>
</reference>
<proteinExistence type="predicted"/>
<dbReference type="EMBL" id="LSSL01000186">
    <property type="protein sequence ID" value="OLY85214.1"/>
    <property type="molecule type" value="Genomic_DNA"/>
</dbReference>
<organism evidence="2 3">
    <name type="scientific">Smittium mucronatum</name>
    <dbReference type="NCBI Taxonomy" id="133383"/>
    <lineage>
        <taxon>Eukaryota</taxon>
        <taxon>Fungi</taxon>
        <taxon>Fungi incertae sedis</taxon>
        <taxon>Zoopagomycota</taxon>
        <taxon>Kickxellomycotina</taxon>
        <taxon>Harpellomycetes</taxon>
        <taxon>Harpellales</taxon>
        <taxon>Legeriomycetaceae</taxon>
        <taxon>Smittium</taxon>
    </lineage>
</organism>
<name>A0A1R0H817_9FUNG</name>
<protein>
    <submittedName>
        <fullName evidence="2">Uncharacterized protein</fullName>
    </submittedName>
</protein>
<sequence>MRTKPSQSKPTLAHLLAGAFLSAPPLSKNRRKEKKSAELVVLSVIEQLECGWVVGIGGVTEYQKLASPITPPPPDFSCATWKKEAKVLSLNSNPSPSAQKKIFNSNKTAMPNLG</sequence>
<evidence type="ECO:0000313" key="3">
    <source>
        <dbReference type="Proteomes" id="UP000187455"/>
    </source>
</evidence>
<dbReference type="AlphaFoldDB" id="A0A1R0H817"/>
<evidence type="ECO:0000256" key="1">
    <source>
        <dbReference type="SAM" id="MobiDB-lite"/>
    </source>
</evidence>
<evidence type="ECO:0000313" key="2">
    <source>
        <dbReference type="EMBL" id="OLY85214.1"/>
    </source>
</evidence>
<comment type="caution">
    <text evidence="2">The sequence shown here is derived from an EMBL/GenBank/DDBJ whole genome shotgun (WGS) entry which is preliminary data.</text>
</comment>
<accession>A0A1R0H817</accession>